<protein>
    <submittedName>
        <fullName evidence="2">Uncharacterized protein</fullName>
    </submittedName>
</protein>
<dbReference type="Proteomes" id="UP000887563">
    <property type="component" value="Unplaced"/>
</dbReference>
<evidence type="ECO:0000313" key="2">
    <source>
        <dbReference type="WBParaSite" id="Minc3s00077g03773"/>
    </source>
</evidence>
<accession>A0A914KQL1</accession>
<dbReference type="WBParaSite" id="Minc3s00077g03773">
    <property type="protein sequence ID" value="Minc3s00077g03773"/>
    <property type="gene ID" value="Minc3s00077g03773"/>
</dbReference>
<name>A0A914KQL1_MELIC</name>
<keyword evidence="1" id="KW-1185">Reference proteome</keyword>
<organism evidence="1 2">
    <name type="scientific">Meloidogyne incognita</name>
    <name type="common">Southern root-knot nematode worm</name>
    <name type="synonym">Oxyuris incognita</name>
    <dbReference type="NCBI Taxonomy" id="6306"/>
    <lineage>
        <taxon>Eukaryota</taxon>
        <taxon>Metazoa</taxon>
        <taxon>Ecdysozoa</taxon>
        <taxon>Nematoda</taxon>
        <taxon>Chromadorea</taxon>
        <taxon>Rhabditida</taxon>
        <taxon>Tylenchina</taxon>
        <taxon>Tylenchomorpha</taxon>
        <taxon>Tylenchoidea</taxon>
        <taxon>Meloidogynidae</taxon>
        <taxon>Meloidogyninae</taxon>
        <taxon>Meloidogyne</taxon>
        <taxon>Meloidogyne incognita group</taxon>
    </lineage>
</organism>
<sequence>MKDACVLRQNIQLGMKTNRKESLLYCRTILNYILNETNAETQSFVHYVDLQKYRM</sequence>
<proteinExistence type="predicted"/>
<reference evidence="2" key="1">
    <citation type="submission" date="2022-11" db="UniProtKB">
        <authorList>
            <consortium name="WormBaseParasite"/>
        </authorList>
    </citation>
    <scope>IDENTIFICATION</scope>
</reference>
<dbReference type="AlphaFoldDB" id="A0A914KQL1"/>
<evidence type="ECO:0000313" key="1">
    <source>
        <dbReference type="Proteomes" id="UP000887563"/>
    </source>
</evidence>